<name>A0ACB9N2T9_9MYRT</name>
<dbReference type="EMBL" id="CM042887">
    <property type="protein sequence ID" value="KAI4330303.1"/>
    <property type="molecule type" value="Genomic_DNA"/>
</dbReference>
<evidence type="ECO:0000313" key="1">
    <source>
        <dbReference type="EMBL" id="KAI4330303.1"/>
    </source>
</evidence>
<comment type="caution">
    <text evidence="1">The sequence shown here is derived from an EMBL/GenBank/DDBJ whole genome shotgun (WGS) entry which is preliminary data.</text>
</comment>
<evidence type="ECO:0000313" key="2">
    <source>
        <dbReference type="Proteomes" id="UP001057402"/>
    </source>
</evidence>
<proteinExistence type="predicted"/>
<sequence length="337" mass="39153">MTNNRSVLYKQSEVEIGMELKDKMAELVTTKEHINRARETAMRSYQESKPLIARLEKSKASLEKARSRRPTLEGLSSSELRSQLAAIEAALREKKEEEAKASRLMDEMSRAAEDTRGEIDSLKAEIEEERRTRQKLKQVLRIKWQKLRAIQLSLRAVRIESEAIKVSLEYAVQQADLAKTEVGVVHLDQEEYWALQGRAEEEESHAEWRIAASIEQKAAAEESRKLALKRLKNVKEGNHMRRRAVQRVSDKKDSRERTEEEDFNKQQPEVAAYGGRATPISRTRELTEIRNGMRHGRGQGDNKRKVVIKQKKKKKKKQSIFAQIRRFFAKRFSKIFK</sequence>
<dbReference type="Proteomes" id="UP001057402">
    <property type="component" value="Chromosome 8"/>
</dbReference>
<reference evidence="2" key="1">
    <citation type="journal article" date="2023" name="Front. Plant Sci.">
        <title>Chromosomal-level genome assembly of Melastoma candidum provides insights into trichome evolution.</title>
        <authorList>
            <person name="Zhong Y."/>
            <person name="Wu W."/>
            <person name="Sun C."/>
            <person name="Zou P."/>
            <person name="Liu Y."/>
            <person name="Dai S."/>
            <person name="Zhou R."/>
        </authorList>
    </citation>
    <scope>NUCLEOTIDE SEQUENCE [LARGE SCALE GENOMIC DNA]</scope>
</reference>
<protein>
    <submittedName>
        <fullName evidence="1">Uncharacterized protein</fullName>
    </submittedName>
</protein>
<accession>A0ACB9N2T9</accession>
<organism evidence="1 2">
    <name type="scientific">Melastoma candidum</name>
    <dbReference type="NCBI Taxonomy" id="119954"/>
    <lineage>
        <taxon>Eukaryota</taxon>
        <taxon>Viridiplantae</taxon>
        <taxon>Streptophyta</taxon>
        <taxon>Embryophyta</taxon>
        <taxon>Tracheophyta</taxon>
        <taxon>Spermatophyta</taxon>
        <taxon>Magnoliopsida</taxon>
        <taxon>eudicotyledons</taxon>
        <taxon>Gunneridae</taxon>
        <taxon>Pentapetalae</taxon>
        <taxon>rosids</taxon>
        <taxon>malvids</taxon>
        <taxon>Myrtales</taxon>
        <taxon>Melastomataceae</taxon>
        <taxon>Melastomatoideae</taxon>
        <taxon>Melastomateae</taxon>
        <taxon>Melastoma</taxon>
    </lineage>
</organism>
<gene>
    <name evidence="1" type="ORF">MLD38_028601</name>
</gene>
<keyword evidence="2" id="KW-1185">Reference proteome</keyword>